<reference evidence="1 2" key="1">
    <citation type="submission" date="2020-01" db="EMBL/GenBank/DDBJ databases">
        <authorList>
            <consortium name="DOE Joint Genome Institute"/>
            <person name="Haridas S."/>
            <person name="Albert R."/>
            <person name="Binder M."/>
            <person name="Bloem J."/>
            <person name="Labutti K."/>
            <person name="Salamov A."/>
            <person name="Andreopoulos B."/>
            <person name="Baker S.E."/>
            <person name="Barry K."/>
            <person name="Bills G."/>
            <person name="Bluhm B.H."/>
            <person name="Cannon C."/>
            <person name="Castanera R."/>
            <person name="Culley D.E."/>
            <person name="Daum C."/>
            <person name="Ezra D."/>
            <person name="Gonzalez J.B."/>
            <person name="Henrissat B."/>
            <person name="Kuo A."/>
            <person name="Liang C."/>
            <person name="Lipzen A."/>
            <person name="Lutzoni F."/>
            <person name="Magnuson J."/>
            <person name="Mondo S."/>
            <person name="Nolan M."/>
            <person name="Ohm R."/>
            <person name="Pangilinan J."/>
            <person name="Park H.-J.H."/>
            <person name="Ramirez L."/>
            <person name="Alfaro M."/>
            <person name="Sun H."/>
            <person name="Tritt A."/>
            <person name="Yoshinaga Y."/>
            <person name="Zwiers L.-H.L."/>
            <person name="Turgeon B.G."/>
            <person name="Goodwin S.B."/>
            <person name="Spatafora J.W."/>
            <person name="Crous P.W."/>
            <person name="Grigoriev I.V."/>
        </authorList>
    </citation>
    <scope>NUCLEOTIDE SEQUENCE [LARGE SCALE GENOMIC DNA]</scope>
    <source>
        <strain evidence="1 2">CBS 611.86</strain>
    </source>
</reference>
<sequence length="228" mass="25461">MTWKAKFKTIWNEAEIKELLQQLDSQQGAIDVLISLLQMDSLSDIRRTQRRHEALLKQIAANAQSVRKAHTIEAPGSIFDAESMNGSIFDQLAEKEKPDRSLESSFEDIILDSHVYKKTFVGVLGPRSEDDFDDTHTITDTNPPDKIYEQKHFENFAQPLPVAIGNRVTRTHDLNQTAPHRSAVGLSGQTPLYGSLTSLIPKTYGDIQSVTTKQRTLKSLASSAVISL</sequence>
<gene>
    <name evidence="1" type="ORF">BDV95DRAFT_7215</name>
</gene>
<dbReference type="EMBL" id="JAADJZ010000001">
    <property type="protein sequence ID" value="KAF2877944.1"/>
    <property type="molecule type" value="Genomic_DNA"/>
</dbReference>
<comment type="caution">
    <text evidence="1">The sequence shown here is derived from an EMBL/GenBank/DDBJ whole genome shotgun (WGS) entry which is preliminary data.</text>
</comment>
<evidence type="ECO:0000313" key="2">
    <source>
        <dbReference type="Proteomes" id="UP000481861"/>
    </source>
</evidence>
<dbReference type="Proteomes" id="UP000481861">
    <property type="component" value="Unassembled WGS sequence"/>
</dbReference>
<dbReference type="AlphaFoldDB" id="A0A7C8MVD9"/>
<organism evidence="1 2">
    <name type="scientific">Massariosphaeria phaeospora</name>
    <dbReference type="NCBI Taxonomy" id="100035"/>
    <lineage>
        <taxon>Eukaryota</taxon>
        <taxon>Fungi</taxon>
        <taxon>Dikarya</taxon>
        <taxon>Ascomycota</taxon>
        <taxon>Pezizomycotina</taxon>
        <taxon>Dothideomycetes</taxon>
        <taxon>Pleosporomycetidae</taxon>
        <taxon>Pleosporales</taxon>
        <taxon>Pleosporales incertae sedis</taxon>
        <taxon>Massariosphaeria</taxon>
    </lineage>
</organism>
<name>A0A7C8MVD9_9PLEO</name>
<protein>
    <submittedName>
        <fullName evidence="1">Uncharacterized protein</fullName>
    </submittedName>
</protein>
<evidence type="ECO:0000313" key="1">
    <source>
        <dbReference type="EMBL" id="KAF2877944.1"/>
    </source>
</evidence>
<accession>A0A7C8MVD9</accession>
<dbReference type="OrthoDB" id="5365701at2759"/>
<proteinExistence type="predicted"/>
<keyword evidence="2" id="KW-1185">Reference proteome</keyword>